<dbReference type="Pfam" id="PF00501">
    <property type="entry name" value="AMP-binding"/>
    <property type="match status" value="1"/>
</dbReference>
<dbReference type="GO" id="GO:0005829">
    <property type="term" value="C:cytosol"/>
    <property type="evidence" value="ECO:0007669"/>
    <property type="project" value="TreeGrafter"/>
</dbReference>
<dbReference type="InterPro" id="IPR023213">
    <property type="entry name" value="CAT-like_dom_sf"/>
</dbReference>
<dbReference type="InterPro" id="IPR020806">
    <property type="entry name" value="PKS_PP-bd"/>
</dbReference>
<dbReference type="PROSITE" id="PS00012">
    <property type="entry name" value="PHOSPHOPANTETHEINE"/>
    <property type="match status" value="1"/>
</dbReference>
<organism evidence="5 6">
    <name type="scientific">Actinoplanes awajinensis subsp. mycoplanecinus</name>
    <dbReference type="NCBI Taxonomy" id="135947"/>
    <lineage>
        <taxon>Bacteria</taxon>
        <taxon>Bacillati</taxon>
        <taxon>Actinomycetota</taxon>
        <taxon>Actinomycetes</taxon>
        <taxon>Micromonosporales</taxon>
        <taxon>Micromonosporaceae</taxon>
        <taxon>Actinoplanes</taxon>
    </lineage>
</organism>
<dbReference type="FunFam" id="3.30.300.30:FF:000010">
    <property type="entry name" value="Enterobactin synthetase component F"/>
    <property type="match status" value="1"/>
</dbReference>
<dbReference type="Gene3D" id="3.30.559.10">
    <property type="entry name" value="Chloramphenicol acetyltransferase-like domain"/>
    <property type="match status" value="1"/>
</dbReference>
<dbReference type="SMART" id="SM00823">
    <property type="entry name" value="PKS_PP"/>
    <property type="match status" value="1"/>
</dbReference>
<comment type="cofactor">
    <cofactor evidence="1">
        <name>pantetheine 4'-phosphate</name>
        <dbReference type="ChEBI" id="CHEBI:47942"/>
    </cofactor>
</comment>
<dbReference type="CDD" id="cd17652">
    <property type="entry name" value="A_NRPS_CmdD_like"/>
    <property type="match status" value="1"/>
</dbReference>
<dbReference type="InterPro" id="IPR009081">
    <property type="entry name" value="PP-bd_ACP"/>
</dbReference>
<keyword evidence="2" id="KW-0596">Phosphopantetheine</keyword>
<dbReference type="InterPro" id="IPR006162">
    <property type="entry name" value="Ppantetheine_attach_site"/>
</dbReference>
<dbReference type="GO" id="GO:0031177">
    <property type="term" value="F:phosphopantetheine binding"/>
    <property type="evidence" value="ECO:0007669"/>
    <property type="project" value="InterPro"/>
</dbReference>
<dbReference type="Proteomes" id="UP000053244">
    <property type="component" value="Unassembled WGS sequence"/>
</dbReference>
<dbReference type="InterPro" id="IPR001242">
    <property type="entry name" value="Condensation_dom"/>
</dbReference>
<evidence type="ECO:0000313" key="6">
    <source>
        <dbReference type="Proteomes" id="UP000053244"/>
    </source>
</evidence>
<dbReference type="GO" id="GO:0043041">
    <property type="term" value="P:amino acid activation for nonribosomal peptide biosynthetic process"/>
    <property type="evidence" value="ECO:0007669"/>
    <property type="project" value="TreeGrafter"/>
</dbReference>
<dbReference type="Gene3D" id="3.40.50.980">
    <property type="match status" value="2"/>
</dbReference>
<dbReference type="FunFam" id="1.10.1200.10:FF:000016">
    <property type="entry name" value="Non-ribosomal peptide synthase"/>
    <property type="match status" value="1"/>
</dbReference>
<dbReference type="Gene3D" id="3.30.300.30">
    <property type="match status" value="1"/>
</dbReference>
<dbReference type="FunFam" id="3.40.50.12780:FF:000012">
    <property type="entry name" value="Non-ribosomal peptide synthetase"/>
    <property type="match status" value="1"/>
</dbReference>
<dbReference type="GO" id="GO:0003824">
    <property type="term" value="F:catalytic activity"/>
    <property type="evidence" value="ECO:0007669"/>
    <property type="project" value="InterPro"/>
</dbReference>
<dbReference type="SUPFAM" id="SSF52777">
    <property type="entry name" value="CoA-dependent acyltransferases"/>
    <property type="match status" value="3"/>
</dbReference>
<dbReference type="Gene3D" id="3.30.559.30">
    <property type="entry name" value="Nonribosomal peptide synthetase, condensation domain"/>
    <property type="match status" value="2"/>
</dbReference>
<dbReference type="Gene3D" id="1.10.1200.10">
    <property type="entry name" value="ACP-like"/>
    <property type="match status" value="1"/>
</dbReference>
<dbReference type="InterPro" id="IPR045851">
    <property type="entry name" value="AMP-bd_C_sf"/>
</dbReference>
<evidence type="ECO:0000259" key="4">
    <source>
        <dbReference type="PROSITE" id="PS50075"/>
    </source>
</evidence>
<dbReference type="SUPFAM" id="SSF47336">
    <property type="entry name" value="ACP-like"/>
    <property type="match status" value="1"/>
</dbReference>
<feature type="domain" description="Carrier" evidence="4">
    <location>
        <begin position="646"/>
        <end position="721"/>
    </location>
</feature>
<evidence type="ECO:0000313" key="5">
    <source>
        <dbReference type="EMBL" id="KUL37454.1"/>
    </source>
</evidence>
<dbReference type="Pfam" id="PF00550">
    <property type="entry name" value="PP-binding"/>
    <property type="match status" value="1"/>
</dbReference>
<evidence type="ECO:0000256" key="3">
    <source>
        <dbReference type="ARBA" id="ARBA00022553"/>
    </source>
</evidence>
<keyword evidence="6" id="KW-1185">Reference proteome</keyword>
<dbReference type="PANTHER" id="PTHR45527">
    <property type="entry name" value="NONRIBOSOMAL PEPTIDE SYNTHETASE"/>
    <property type="match status" value="1"/>
</dbReference>
<name>A0A0X3UY90_9ACTN</name>
<dbReference type="InterPro" id="IPR025110">
    <property type="entry name" value="AMP-bd_C"/>
</dbReference>
<dbReference type="PANTHER" id="PTHR45527:SF1">
    <property type="entry name" value="FATTY ACID SYNTHASE"/>
    <property type="match status" value="1"/>
</dbReference>
<dbReference type="EMBL" id="LLZH01000074">
    <property type="protein sequence ID" value="KUL37454.1"/>
    <property type="molecule type" value="Genomic_DNA"/>
</dbReference>
<dbReference type="PROSITE" id="PS00455">
    <property type="entry name" value="AMP_BINDING"/>
    <property type="match status" value="1"/>
</dbReference>
<sequence>MPFEYLVEVLNPARSLAHHPLFQVMLAVQNATRDGGIDLPGLQLGYREAKTGTSRFDLGIYVTEVKGEHGADAGVHGFVEYRSDLFDHRTVRSLVDRLRLILTAVIAAPATALEDIDILGEGERRLLLEQGRGAPRQTGAVFFPDVFEAQARHTPTAIAVVDDNGSLTYEQVNTRANQVARWLIGQGAGPETIVGLALPRSADLIVAALAVLKAGAAYLPIDPGYPAERIAFMLSDAHAGLVLTRSDSVGVLPEGTAVSSLVIDSPAVAAQLRQSTGTDLEQADRAEPLRPAHPAYVIYTSGSTGTPKGVVVPHAGVPSLAAMQVDHFRIEPASRVLQLASPSFDVAVMEILMAFAAGATLVVAPPVRLAGEDLAAFINRHGVTHGVMLPTVLATMAPDDIPGYRTMIVGGEASNGELVGRWAPGRRLINGYGPTEVTIAASFSEALSGTGTPPIGRPVDNSRAYVLDAMLQPVPAGVAGELYVSGLGLARGYLGRPGLTGHRFVADPFAGDGSRMYRTGDLVRWRADGVLEFVGRADDQVKVRGFRIELGEVEAALAECPSVARAAVAVREDVPGDRRLVGYVVPAAGATVNMAAVRRQMGQRLPDYMVPSVFVQVDDLPLTPNGKLDRRALPAPEVEAGPVGRAPRSPREEILSGLFAEVLGVPYVGVDDSFFDLGGHSLLATRLISRLRSVLGVELAIRTLFESPTVGGLAQRLHEDREVRPALTPATRPDPVPLSFAQRRLWFLHRLEGPSPTYNVPLALQLSGRLDLAALQSAVQDVVDRHESLRTVFPETGGLPRQQVLHDELAHVELHRQRVEQEDLDDVLSAAARQSFDLSAQIPLRASLYEVARDGVPAGDHVLMLVLHHIAGDGWSLAPLSRDLMTAYAARAEGREPGWAPLPVQYADYTLWQNTLLGDRNDPNSVLAGQLDYWTRTLHDLPERITLPADRPHPTVATYRGDMVRFQWDAELHQGLVNLARESGTSLFMVLQAGLATLLARLGGGHDIPIGSPIAGRTDEALDDLVGFFVNTLVLRTEVGGNPSFRELLERVRDVDLAAYSHQDVPFDYLVEVLNPARSLAHHPLFQVMLALQNTPAGVFQLPDLAVTVPLVGTNTAKFDLFFNLAEDRGGAGVPAGIYGTVEFSTDLFDPASVHLLAERLHRVLAAAAVDPGIRIDQVDILSPDERRQLLGLGAEEEDDE</sequence>
<gene>
    <name evidence="5" type="ORF">ADL15_11760</name>
</gene>
<dbReference type="AlphaFoldDB" id="A0A0X3UY90"/>
<dbReference type="Pfam" id="PF00668">
    <property type="entry name" value="Condensation"/>
    <property type="match status" value="2"/>
</dbReference>
<dbReference type="InterPro" id="IPR000873">
    <property type="entry name" value="AMP-dep_synth/lig_dom"/>
</dbReference>
<dbReference type="PROSITE" id="PS50075">
    <property type="entry name" value="CARRIER"/>
    <property type="match status" value="1"/>
</dbReference>
<dbReference type="FunFam" id="2.30.38.10:FF:000001">
    <property type="entry name" value="Non-ribosomal peptide synthetase PvdI"/>
    <property type="match status" value="1"/>
</dbReference>
<dbReference type="CDD" id="cd19540">
    <property type="entry name" value="LCL_NRPS-like"/>
    <property type="match status" value="1"/>
</dbReference>
<proteinExistence type="predicted"/>
<dbReference type="InterPro" id="IPR010071">
    <property type="entry name" value="AA_adenyl_dom"/>
</dbReference>
<dbReference type="GO" id="GO:0072330">
    <property type="term" value="P:monocarboxylic acid biosynthetic process"/>
    <property type="evidence" value="ECO:0007669"/>
    <property type="project" value="UniProtKB-ARBA"/>
</dbReference>
<dbReference type="SUPFAM" id="SSF56801">
    <property type="entry name" value="Acetyl-CoA synthetase-like"/>
    <property type="match status" value="1"/>
</dbReference>
<dbReference type="GO" id="GO:0008610">
    <property type="term" value="P:lipid biosynthetic process"/>
    <property type="evidence" value="ECO:0007669"/>
    <property type="project" value="UniProtKB-ARBA"/>
</dbReference>
<accession>A0A0X3UY90</accession>
<keyword evidence="3" id="KW-0597">Phosphoprotein</keyword>
<evidence type="ECO:0000256" key="1">
    <source>
        <dbReference type="ARBA" id="ARBA00001957"/>
    </source>
</evidence>
<dbReference type="FunFam" id="3.40.50.980:FF:000001">
    <property type="entry name" value="Non-ribosomal peptide synthetase"/>
    <property type="match status" value="1"/>
</dbReference>
<dbReference type="GO" id="GO:0044550">
    <property type="term" value="P:secondary metabolite biosynthetic process"/>
    <property type="evidence" value="ECO:0007669"/>
    <property type="project" value="UniProtKB-ARBA"/>
</dbReference>
<dbReference type="NCBIfam" id="TIGR01733">
    <property type="entry name" value="AA-adenyl-dom"/>
    <property type="match status" value="1"/>
</dbReference>
<dbReference type="Pfam" id="PF13193">
    <property type="entry name" value="AMP-binding_C"/>
    <property type="match status" value="1"/>
</dbReference>
<reference evidence="5 6" key="1">
    <citation type="submission" date="2015-10" db="EMBL/GenBank/DDBJ databases">
        <authorList>
            <person name="Gilbert D.G."/>
        </authorList>
    </citation>
    <scope>NUCLEOTIDE SEQUENCE [LARGE SCALE GENOMIC DNA]</scope>
    <source>
        <strain evidence="5 6">NRRL B-16712</strain>
    </source>
</reference>
<dbReference type="Gene3D" id="2.30.38.10">
    <property type="entry name" value="Luciferase, Domain 3"/>
    <property type="match status" value="1"/>
</dbReference>
<dbReference type="InterPro" id="IPR020845">
    <property type="entry name" value="AMP-binding_CS"/>
</dbReference>
<evidence type="ECO:0000256" key="2">
    <source>
        <dbReference type="ARBA" id="ARBA00022450"/>
    </source>
</evidence>
<protein>
    <recommendedName>
        <fullName evidence="4">Carrier domain-containing protein</fullName>
    </recommendedName>
</protein>
<dbReference type="InterPro" id="IPR036736">
    <property type="entry name" value="ACP-like_sf"/>
</dbReference>
<comment type="caution">
    <text evidence="5">The sequence shown here is derived from an EMBL/GenBank/DDBJ whole genome shotgun (WGS) entry which is preliminary data.</text>
</comment>